<feature type="binding site" evidence="3">
    <location>
        <position position="354"/>
    </location>
    <ligand>
        <name>Mn(2+)</name>
        <dbReference type="ChEBI" id="CHEBI:29035"/>
    </ligand>
</feature>
<dbReference type="RefSeq" id="WP_213359894.1">
    <property type="nucleotide sequence ID" value="NZ_BSFM01000017.1"/>
</dbReference>
<keyword evidence="3" id="KW-0104">Cadmium</keyword>
<dbReference type="Pfam" id="PF01474">
    <property type="entry name" value="DAHP_synth_2"/>
    <property type="match status" value="1"/>
</dbReference>
<feature type="binding site" evidence="3">
    <location>
        <position position="426"/>
    </location>
    <ligand>
        <name>Mn(2+)</name>
        <dbReference type="ChEBI" id="CHEBI:29035"/>
    </ligand>
</feature>
<keyword evidence="2 4" id="KW-0808">Transferase</keyword>
<dbReference type="EMBL" id="BSFM01000017">
    <property type="protein sequence ID" value="GLK85977.1"/>
    <property type="molecule type" value="Genomic_DNA"/>
</dbReference>
<comment type="similarity">
    <text evidence="1 4">Belongs to the class-II DAHP synthase family.</text>
</comment>
<keyword evidence="3" id="KW-0464">Manganese</keyword>
<dbReference type="AlphaFoldDB" id="A0A9W6NCT2"/>
<dbReference type="PANTHER" id="PTHR21337:SF0">
    <property type="entry name" value="PHOSPHO-2-DEHYDRO-3-DEOXYHEPTONATE ALDOLASE"/>
    <property type="match status" value="1"/>
</dbReference>
<dbReference type="InterPro" id="IPR013785">
    <property type="entry name" value="Aldolase_TIM"/>
</dbReference>
<dbReference type="InterPro" id="IPR002480">
    <property type="entry name" value="DAHP_synth_2"/>
</dbReference>
<name>A0A9W6NCT2_9HYPH</name>
<sequence length="461" mass="50980">MSERWTPESWRAKPIQQVPDYPNAEALASVERQLASFPPLVFAGEARRLKRELAKVAKGEAFLLQGGDCAESFAEHSADNIRDFFRVFLQMAVVLTYAGASPVVKVGRIAGQFAKPRSAPTEIIGGVELPSYRGDIVNDIEFTPEARIPDPRRQLEAYRQSAATLNLLRAFATGGYANLANAHQWMLGFIKDSPQSGRYQALADRITEALDFMRAIGIDPETNPDMRSTDFFTSHEALLLGYEQAMTRVDSTSGDWYATSGHMIWVGDRTRQPDHAHLEYARGVKNPLGLKCGPSLKPDELIRLIDQLNPDNEAGRLTLIARFGADKVGDHLPALVRAVQREGRTVVWSCDPMHGNTIKAASGYKTRPFDQILSEVKDFFAVHAAEGTYAGGVHLEMTGKNVTECTGGARAISDADLKDRYHTYCDPRLNAEQAIEMAFLVAELLKQERSGRERPAFVAAE</sequence>
<dbReference type="SUPFAM" id="SSF51569">
    <property type="entry name" value="Aldolase"/>
    <property type="match status" value="1"/>
</dbReference>
<evidence type="ECO:0000256" key="4">
    <source>
        <dbReference type="RuleBase" id="RU363071"/>
    </source>
</evidence>
<dbReference type="PANTHER" id="PTHR21337">
    <property type="entry name" value="PHOSPHO-2-DEHYDRO-3-DEOXYHEPTONATE ALDOLASE 1, 2"/>
    <property type="match status" value="1"/>
</dbReference>
<dbReference type="GO" id="GO:0003849">
    <property type="term" value="F:3-deoxy-7-phosphoheptulonate synthase activity"/>
    <property type="evidence" value="ECO:0007669"/>
    <property type="project" value="UniProtKB-EC"/>
</dbReference>
<proteinExistence type="inferred from homology"/>
<evidence type="ECO:0000313" key="5">
    <source>
        <dbReference type="EMBL" id="GLK85977.1"/>
    </source>
</evidence>
<gene>
    <name evidence="5" type="ORF">GCM10017653_40470</name>
</gene>
<keyword evidence="3" id="KW-0170">Cobalt</keyword>
<accession>A0A9W6NCT2</accession>
<comment type="caution">
    <text evidence="5">The sequence shown here is derived from an EMBL/GenBank/DDBJ whole genome shotgun (WGS) entry which is preliminary data.</text>
</comment>
<reference evidence="5" key="2">
    <citation type="submission" date="2023-01" db="EMBL/GenBank/DDBJ databases">
        <authorList>
            <person name="Sun Q."/>
            <person name="Evtushenko L."/>
        </authorList>
    </citation>
    <scope>NUCLEOTIDE SEQUENCE</scope>
    <source>
        <strain evidence="5">VKM B-2789</strain>
    </source>
</reference>
<dbReference type="GO" id="GO:0009073">
    <property type="term" value="P:aromatic amino acid family biosynthetic process"/>
    <property type="evidence" value="ECO:0007669"/>
    <property type="project" value="InterPro"/>
</dbReference>
<comment type="catalytic activity">
    <reaction evidence="4">
        <text>D-erythrose 4-phosphate + phosphoenolpyruvate + H2O = 7-phospho-2-dehydro-3-deoxy-D-arabino-heptonate + phosphate</text>
        <dbReference type="Rhea" id="RHEA:14717"/>
        <dbReference type="ChEBI" id="CHEBI:15377"/>
        <dbReference type="ChEBI" id="CHEBI:16897"/>
        <dbReference type="ChEBI" id="CHEBI:43474"/>
        <dbReference type="ChEBI" id="CHEBI:58394"/>
        <dbReference type="ChEBI" id="CHEBI:58702"/>
        <dbReference type="EC" id="2.5.1.54"/>
    </reaction>
</comment>
<dbReference type="Proteomes" id="UP001143330">
    <property type="component" value="Unassembled WGS sequence"/>
</dbReference>
<evidence type="ECO:0000256" key="2">
    <source>
        <dbReference type="ARBA" id="ARBA00022679"/>
    </source>
</evidence>
<dbReference type="NCBIfam" id="TIGR01358">
    <property type="entry name" value="DAHP_synth_II"/>
    <property type="match status" value="1"/>
</dbReference>
<protein>
    <recommendedName>
        <fullName evidence="4">Phospho-2-dehydro-3-deoxyheptonate aldolase</fullName>
        <ecNumber evidence="4">2.5.1.54</ecNumber>
    </recommendedName>
</protein>
<keyword evidence="6" id="KW-1185">Reference proteome</keyword>
<evidence type="ECO:0000313" key="6">
    <source>
        <dbReference type="Proteomes" id="UP001143330"/>
    </source>
</evidence>
<feature type="binding site" evidence="3">
    <location>
        <position position="322"/>
    </location>
    <ligand>
        <name>phosphoenolpyruvate</name>
        <dbReference type="ChEBI" id="CHEBI:58702"/>
    </ligand>
</feature>
<reference evidence="5" key="1">
    <citation type="journal article" date="2014" name="Int. J. Syst. Evol. Microbiol.">
        <title>Complete genome sequence of Corynebacterium casei LMG S-19264T (=DSM 44701T), isolated from a smear-ripened cheese.</title>
        <authorList>
            <consortium name="US DOE Joint Genome Institute (JGI-PGF)"/>
            <person name="Walter F."/>
            <person name="Albersmeier A."/>
            <person name="Kalinowski J."/>
            <person name="Ruckert C."/>
        </authorList>
    </citation>
    <scope>NUCLEOTIDE SEQUENCE</scope>
    <source>
        <strain evidence="5">VKM B-2789</strain>
    </source>
</reference>
<feature type="binding site" evidence="3">
    <location>
        <position position="291"/>
    </location>
    <ligand>
        <name>phosphoenolpyruvate</name>
        <dbReference type="ChEBI" id="CHEBI:58702"/>
    </ligand>
</feature>
<feature type="binding site" evidence="3">
    <location>
        <position position="69"/>
    </location>
    <ligand>
        <name>Mn(2+)</name>
        <dbReference type="ChEBI" id="CHEBI:29035"/>
    </ligand>
</feature>
<evidence type="ECO:0000256" key="3">
    <source>
        <dbReference type="PIRSR" id="PIRSR602480-1"/>
    </source>
</evidence>
<feature type="binding site" evidence="3">
    <location>
        <position position="108"/>
    </location>
    <ligand>
        <name>phosphoenolpyruvate</name>
        <dbReference type="ChEBI" id="CHEBI:58702"/>
    </ligand>
</feature>
<comment type="cofactor">
    <cofactor evidence="3">
        <name>Mn(2+)</name>
        <dbReference type="ChEBI" id="CHEBI:29035"/>
    </cofactor>
    <cofactor evidence="3">
        <name>Co(2+)</name>
        <dbReference type="ChEBI" id="CHEBI:48828"/>
    </cofactor>
    <cofactor evidence="3">
        <name>Cd(2+)</name>
        <dbReference type="ChEBI" id="CHEBI:48775"/>
    </cofactor>
    <text evidence="3">Binds 1 divalent cation per subunit. The enzyme is active with manganese, cobalt or cadmium ions.</text>
</comment>
<dbReference type="Gene3D" id="3.20.20.70">
    <property type="entry name" value="Aldolase class I"/>
    <property type="match status" value="1"/>
</dbReference>
<feature type="binding site" evidence="3">
    <location>
        <position position="396"/>
    </location>
    <ligand>
        <name>Mn(2+)</name>
        <dbReference type="ChEBI" id="CHEBI:29035"/>
    </ligand>
</feature>
<organism evidence="5 6">
    <name type="scientific">Ancylobacter defluvii</name>
    <dbReference type="NCBI Taxonomy" id="1282440"/>
    <lineage>
        <taxon>Bacteria</taxon>
        <taxon>Pseudomonadati</taxon>
        <taxon>Pseudomonadota</taxon>
        <taxon>Alphaproteobacteria</taxon>
        <taxon>Hyphomicrobiales</taxon>
        <taxon>Xanthobacteraceae</taxon>
        <taxon>Ancylobacter</taxon>
    </lineage>
</organism>
<dbReference type="EC" id="2.5.1.54" evidence="4"/>
<evidence type="ECO:0000256" key="1">
    <source>
        <dbReference type="ARBA" id="ARBA00008911"/>
    </source>
</evidence>